<dbReference type="EMBL" id="UINC01009394">
    <property type="protein sequence ID" value="SVA42130.1"/>
    <property type="molecule type" value="Genomic_DNA"/>
</dbReference>
<evidence type="ECO:0000313" key="1">
    <source>
        <dbReference type="EMBL" id="SVA42130.1"/>
    </source>
</evidence>
<organism evidence="1">
    <name type="scientific">marine metagenome</name>
    <dbReference type="NCBI Taxonomy" id="408172"/>
    <lineage>
        <taxon>unclassified sequences</taxon>
        <taxon>metagenomes</taxon>
        <taxon>ecological metagenomes</taxon>
    </lineage>
</organism>
<protein>
    <recommendedName>
        <fullName evidence="2">Gfo/Idh/MocA-like oxidoreductase N-terminal domain-containing protein</fullName>
    </recommendedName>
</protein>
<reference evidence="1" key="1">
    <citation type="submission" date="2018-05" db="EMBL/GenBank/DDBJ databases">
        <authorList>
            <person name="Lanie J.A."/>
            <person name="Ng W.-L."/>
            <person name="Kazmierczak K.M."/>
            <person name="Andrzejewski T.M."/>
            <person name="Davidsen T.M."/>
            <person name="Wayne K.J."/>
            <person name="Tettelin H."/>
            <person name="Glass J.I."/>
            <person name="Rusch D."/>
            <person name="Podicherti R."/>
            <person name="Tsui H.-C.T."/>
            <person name="Winkler M.E."/>
        </authorList>
    </citation>
    <scope>NUCLEOTIDE SEQUENCE</scope>
</reference>
<sequence length="67" mass="7040">MHIKDMNRRSFIKSSAIATSAFALPRFSIAQPGKTKKINVAVVGVAGMGGYALGEAAKENLVAMCDV</sequence>
<gene>
    <name evidence="1" type="ORF">METZ01_LOCUS94984</name>
</gene>
<dbReference type="InterPro" id="IPR006311">
    <property type="entry name" value="TAT_signal"/>
</dbReference>
<dbReference type="PROSITE" id="PS51318">
    <property type="entry name" value="TAT"/>
    <property type="match status" value="1"/>
</dbReference>
<accession>A0A381VP87</accession>
<proteinExistence type="predicted"/>
<dbReference type="AlphaFoldDB" id="A0A381VP87"/>
<evidence type="ECO:0008006" key="2">
    <source>
        <dbReference type="Google" id="ProtNLM"/>
    </source>
</evidence>
<name>A0A381VP87_9ZZZZ</name>
<feature type="non-terminal residue" evidence="1">
    <location>
        <position position="67"/>
    </location>
</feature>